<dbReference type="RefSeq" id="WP_160196866.1">
    <property type="nucleotide sequence ID" value="NZ_QXXA01000006.1"/>
</dbReference>
<gene>
    <name evidence="3" type="ORF">D3Z33_05835</name>
</gene>
<evidence type="ECO:0000313" key="3">
    <source>
        <dbReference type="EMBL" id="NBI06380.1"/>
    </source>
</evidence>
<dbReference type="Gene3D" id="3.30.70.1880">
    <property type="entry name" value="Protein of unknown function DUF881"/>
    <property type="match status" value="1"/>
</dbReference>
<dbReference type="Proteomes" id="UP000467132">
    <property type="component" value="Unassembled WGS sequence"/>
</dbReference>
<dbReference type="EMBL" id="QXXA01000006">
    <property type="protein sequence ID" value="NBI06380.1"/>
    <property type="molecule type" value="Genomic_DNA"/>
</dbReference>
<protein>
    <submittedName>
        <fullName evidence="3">DUF881 domain-containing protein</fullName>
    </submittedName>
</protein>
<accession>A0A845QWB4</accession>
<evidence type="ECO:0000256" key="2">
    <source>
        <dbReference type="SAM" id="Coils"/>
    </source>
</evidence>
<dbReference type="PANTHER" id="PTHR37313:SF2">
    <property type="entry name" value="UPF0749 PROTEIN YLXX"/>
    <property type="match status" value="1"/>
</dbReference>
<dbReference type="PANTHER" id="PTHR37313">
    <property type="entry name" value="UPF0749 PROTEIN RV1825"/>
    <property type="match status" value="1"/>
</dbReference>
<feature type="coiled-coil region" evidence="2">
    <location>
        <begin position="42"/>
        <end position="83"/>
    </location>
</feature>
<proteinExistence type="inferred from homology"/>
<dbReference type="InterPro" id="IPR010273">
    <property type="entry name" value="DUF881"/>
</dbReference>
<keyword evidence="4" id="KW-1185">Reference proteome</keyword>
<evidence type="ECO:0000313" key="4">
    <source>
        <dbReference type="Proteomes" id="UP000467132"/>
    </source>
</evidence>
<comment type="caution">
    <text evidence="3">The sequence shown here is derived from an EMBL/GenBank/DDBJ whole genome shotgun (WGS) entry which is preliminary data.</text>
</comment>
<dbReference type="AlphaFoldDB" id="A0A845QWB4"/>
<dbReference type="Pfam" id="PF05949">
    <property type="entry name" value="DUF881"/>
    <property type="match status" value="1"/>
</dbReference>
<keyword evidence="2" id="KW-0175">Coiled coil</keyword>
<organism evidence="3 4">
    <name type="scientific">Senegalia massiliensis</name>
    <dbReference type="NCBI Taxonomy" id="1720316"/>
    <lineage>
        <taxon>Bacteria</taxon>
        <taxon>Bacillati</taxon>
        <taxon>Bacillota</taxon>
        <taxon>Clostridia</taxon>
        <taxon>Eubacteriales</taxon>
        <taxon>Clostridiaceae</taxon>
        <taxon>Senegalia</taxon>
    </lineage>
</organism>
<evidence type="ECO:0000256" key="1">
    <source>
        <dbReference type="ARBA" id="ARBA00009108"/>
    </source>
</evidence>
<dbReference type="OrthoDB" id="9776196at2"/>
<comment type="similarity">
    <text evidence="1">Belongs to the UPF0749 family.</text>
</comment>
<name>A0A845QWB4_9CLOT</name>
<reference evidence="3 4" key="1">
    <citation type="submission" date="2018-08" db="EMBL/GenBank/DDBJ databases">
        <title>Murine metabolic-syndrome-specific gut microbial biobank.</title>
        <authorList>
            <person name="Liu C."/>
        </authorList>
    </citation>
    <scope>NUCLEOTIDE SEQUENCE [LARGE SCALE GENOMIC DNA]</scope>
    <source>
        <strain evidence="3 4">583</strain>
    </source>
</reference>
<sequence>MKNLFSKSLIITVCVILGIIIAIQYKTVNTLVGPNFIPSQKNKELVNELSNLEKEKESLMNELKNLENEIRKHESKISKESDYVKELSKELDKYKMFTGYKEVEGKGVEIVINNPNSQDSYEYPISIEEDYDFILKIINDLNGTGIEAIAINDLRHTLFSKMIKVGEDLSFNSKPISAPIKIKAIGSLGDIQSVLTLSNGTIDKMESYGFEIEITEYDNIKIPRYFEIREFKYAKPVSYKKE</sequence>